<dbReference type="GeneID" id="107270391"/>
<dbReference type="GO" id="GO:0017148">
    <property type="term" value="P:negative regulation of translation"/>
    <property type="evidence" value="ECO:0007669"/>
    <property type="project" value="TreeGrafter"/>
</dbReference>
<dbReference type="CTD" id="41552"/>
<dbReference type="SUPFAM" id="SSF48452">
    <property type="entry name" value="TPR-like"/>
    <property type="match status" value="1"/>
</dbReference>
<dbReference type="GO" id="GO:0005634">
    <property type="term" value="C:nucleus"/>
    <property type="evidence" value="ECO:0007669"/>
    <property type="project" value="UniProtKB-SubCell"/>
</dbReference>
<protein>
    <recommendedName>
        <fullName evidence="2">CCR4-NOT transcription complex subunit 10</fullName>
    </recommendedName>
</protein>
<dbReference type="SMART" id="SM00028">
    <property type="entry name" value="TPR"/>
    <property type="match status" value="2"/>
</dbReference>
<keyword evidence="2" id="KW-0810">Translation regulation</keyword>
<dbReference type="Gene3D" id="1.25.40.10">
    <property type="entry name" value="Tetratricopeptide repeat domain"/>
    <property type="match status" value="2"/>
</dbReference>
<dbReference type="PANTHER" id="PTHR12979">
    <property type="entry name" value="CCR4-NOT TRANSCRIPTION COMPLEX SUBUNIT 10"/>
    <property type="match status" value="1"/>
</dbReference>
<dbReference type="InterPro" id="IPR019734">
    <property type="entry name" value="TPR_rpt"/>
</dbReference>
<keyword evidence="3" id="KW-1185">Reference proteome</keyword>
<comment type="subcellular location">
    <subcellularLocation>
        <location evidence="2">Cytoplasm</location>
    </subcellularLocation>
    <subcellularLocation>
        <location evidence="2">Nucleus</location>
    </subcellularLocation>
</comment>
<keyword evidence="2" id="KW-0805">Transcription regulation</keyword>
<comment type="function">
    <text evidence="2">Component of the CCR4-NOT complex which is one of the major cellular mRNA deadenylases and is linked to various cellular processes including bulk mRNA degradation, miRNA-mediated repression, translational repression during translational initiation and general transcription regulation.</text>
</comment>
<dbReference type="GO" id="GO:0005737">
    <property type="term" value="C:cytoplasm"/>
    <property type="evidence" value="ECO:0007669"/>
    <property type="project" value="UniProtKB-SubCell"/>
</dbReference>
<dbReference type="GO" id="GO:0031047">
    <property type="term" value="P:regulatory ncRNA-mediated gene silencing"/>
    <property type="evidence" value="ECO:0007669"/>
    <property type="project" value="UniProtKB-UniRule"/>
</dbReference>
<reference evidence="4" key="1">
    <citation type="submission" date="2025-08" db="UniProtKB">
        <authorList>
            <consortium name="RefSeq"/>
        </authorList>
    </citation>
    <scope>IDENTIFICATION</scope>
</reference>
<proteinExistence type="inferred from homology"/>
<evidence type="ECO:0000256" key="1">
    <source>
        <dbReference type="ARBA" id="ARBA00010080"/>
    </source>
</evidence>
<dbReference type="AlphaFoldDB" id="A0AAJ7C3W8"/>
<keyword evidence="2" id="KW-0943">RNA-mediated gene silencing</keyword>
<evidence type="ECO:0000313" key="4">
    <source>
        <dbReference type="RefSeq" id="XP_015600843.1"/>
    </source>
</evidence>
<comment type="similarity">
    <text evidence="1 2">Belongs to the CNOT10 family.</text>
</comment>
<organism evidence="3 4">
    <name type="scientific">Cephus cinctus</name>
    <name type="common">Wheat stem sawfly</name>
    <dbReference type="NCBI Taxonomy" id="211228"/>
    <lineage>
        <taxon>Eukaryota</taxon>
        <taxon>Metazoa</taxon>
        <taxon>Ecdysozoa</taxon>
        <taxon>Arthropoda</taxon>
        <taxon>Hexapoda</taxon>
        <taxon>Insecta</taxon>
        <taxon>Pterygota</taxon>
        <taxon>Neoptera</taxon>
        <taxon>Endopterygota</taxon>
        <taxon>Hymenoptera</taxon>
        <taxon>Cephoidea</taxon>
        <taxon>Cephidae</taxon>
        <taxon>Cephus</taxon>
    </lineage>
</organism>
<accession>A0AAJ7C3W8</accession>
<keyword evidence="2" id="KW-0804">Transcription</keyword>
<evidence type="ECO:0000256" key="2">
    <source>
        <dbReference type="RuleBase" id="RU367083"/>
    </source>
</evidence>
<gene>
    <name evidence="4" type="primary">LOC107270391</name>
</gene>
<dbReference type="GO" id="GO:0030014">
    <property type="term" value="C:CCR4-NOT complex"/>
    <property type="evidence" value="ECO:0007669"/>
    <property type="project" value="UniProtKB-UniRule"/>
</dbReference>
<evidence type="ECO:0000313" key="3">
    <source>
        <dbReference type="Proteomes" id="UP000694920"/>
    </source>
</evidence>
<dbReference type="KEGG" id="ccin:107270391"/>
<sequence length="694" mass="77663">MTEALESHSKETSITALSEQERDLAQNALIEFQKGTYSVCLSYLNKLETLRPKDLKVMHNKVVAEYYKSDLKKTELIKKSLKAICGHMSIPDSSEAMDDVEKCVMRYNEAVLLYHTKQYNAALQIMNRLFTFIEPMEESLAHKVCLLLIELHIVTDQPDAALSLLNYIESQFISIDSSKISVTDKEGPIKPIKELKEQKKGSADAATDAFRIKLLKFKARIYLMMHQLKLCKREWKTLISLGTPVNISSIFLKANLEYLRGNSKKAMKIMNSITTENLEFKTCGESAAVLYYNNIACLYHSMGKPNLACFYLQKALQENKNAMDSVRVKDNDPLSCQPLYTLGGNRHYELMYSLGVSLLHAGQAGKAFDCFTEAAQGLHNSPKLWLRMAECCIHFHKSTNEIDFNIPKRRKDLVQKVLGTGLYRKIILASSLSKDTKYDTEGLSYAIPQPTLEFGMLCLKNALFLLPVNNELNLPMTPVAGPQTVSMSLTPGHALGGQHATQVSQATAVEAINLKASVLAASAYVSLCLGDYVIALEHARALLNMNKLSGAYRLLGNLYAAESLIFMDKINEAIEYLKPENIQDLSTYLPILETLDKDKEKTEETIVTPIGCKAYYPTSLPTGKAVLCYNLAVAYAIRGELDKSGETLKQVWMSKGPDCDIPIQVIMLALYIELQLGHADVSRSIIKQHCPQYR</sequence>
<dbReference type="RefSeq" id="XP_015600843.1">
    <property type="nucleotide sequence ID" value="XM_015745357.2"/>
</dbReference>
<dbReference type="Proteomes" id="UP000694920">
    <property type="component" value="Unplaced"/>
</dbReference>
<keyword evidence="2" id="KW-0963">Cytoplasm</keyword>
<dbReference type="PANTHER" id="PTHR12979:SF5">
    <property type="entry name" value="CCR4-NOT TRANSCRIPTION COMPLEX SUBUNIT 10"/>
    <property type="match status" value="1"/>
</dbReference>
<dbReference type="GO" id="GO:0006402">
    <property type="term" value="P:mRNA catabolic process"/>
    <property type="evidence" value="ECO:0007669"/>
    <property type="project" value="TreeGrafter"/>
</dbReference>
<name>A0AAJ7C3W8_CEPCN</name>
<dbReference type="InterPro" id="IPR011990">
    <property type="entry name" value="TPR-like_helical_dom_sf"/>
</dbReference>
<dbReference type="InterPro" id="IPR039740">
    <property type="entry name" value="CNOT10"/>
</dbReference>
<keyword evidence="2" id="KW-0539">Nucleus</keyword>